<keyword evidence="3" id="KW-1185">Reference proteome</keyword>
<reference evidence="2 3" key="1">
    <citation type="submission" date="2015-01" db="EMBL/GenBank/DDBJ databases">
        <title>Jeotgalibacillus campisalis genome sequencing.</title>
        <authorList>
            <person name="Goh K.M."/>
            <person name="Chan K.-G."/>
            <person name="Yaakop A.S."/>
            <person name="Ee R."/>
            <person name="Gan H.M."/>
            <person name="Chan C.S."/>
        </authorList>
    </citation>
    <scope>NUCLEOTIDE SEQUENCE [LARGE SCALE GENOMIC DNA]</scope>
    <source>
        <strain evidence="2 3">SF-57</strain>
    </source>
</reference>
<name>A0A0C2VGW4_9BACL</name>
<dbReference type="AlphaFoldDB" id="A0A0C2VGW4"/>
<dbReference type="RefSeq" id="WP_041061653.1">
    <property type="nucleotide sequence ID" value="NZ_JXRR01000022.1"/>
</dbReference>
<dbReference type="EMBL" id="JXRR01000022">
    <property type="protein sequence ID" value="KIL43253.1"/>
    <property type="molecule type" value="Genomic_DNA"/>
</dbReference>
<organism evidence="2 3">
    <name type="scientific">Jeotgalibacillus campisalis</name>
    <dbReference type="NCBI Taxonomy" id="220754"/>
    <lineage>
        <taxon>Bacteria</taxon>
        <taxon>Bacillati</taxon>
        <taxon>Bacillota</taxon>
        <taxon>Bacilli</taxon>
        <taxon>Bacillales</taxon>
        <taxon>Caryophanaceae</taxon>
        <taxon>Jeotgalibacillus</taxon>
    </lineage>
</organism>
<evidence type="ECO:0000313" key="3">
    <source>
        <dbReference type="Proteomes" id="UP000031972"/>
    </source>
</evidence>
<evidence type="ECO:0000256" key="1">
    <source>
        <dbReference type="SAM" id="Phobius"/>
    </source>
</evidence>
<comment type="caution">
    <text evidence="2">The sequence shown here is derived from an EMBL/GenBank/DDBJ whole genome shotgun (WGS) entry which is preliminary data.</text>
</comment>
<accession>A0A0C2VGW4</accession>
<gene>
    <name evidence="2" type="ORF">KR50_36560</name>
</gene>
<protein>
    <submittedName>
        <fullName evidence="2">Uncharacterized protein</fullName>
    </submittedName>
</protein>
<proteinExistence type="predicted"/>
<dbReference type="Proteomes" id="UP000031972">
    <property type="component" value="Unassembled WGS sequence"/>
</dbReference>
<feature type="transmembrane region" description="Helical" evidence="1">
    <location>
        <begin position="20"/>
        <end position="39"/>
    </location>
</feature>
<sequence length="76" mass="8705">MAATKKKQGVFGNASKKSRMILGILLVLTAITMNALRIFNQTVSEFREDQTLAYALIHLACYGITYAIWRIFFYRI</sequence>
<feature type="transmembrane region" description="Helical" evidence="1">
    <location>
        <begin position="51"/>
        <end position="73"/>
    </location>
</feature>
<keyword evidence="1" id="KW-0812">Transmembrane</keyword>
<dbReference type="PATRIC" id="fig|220754.4.peg.3666"/>
<keyword evidence="1" id="KW-0472">Membrane</keyword>
<keyword evidence="1" id="KW-1133">Transmembrane helix</keyword>
<evidence type="ECO:0000313" key="2">
    <source>
        <dbReference type="EMBL" id="KIL43253.1"/>
    </source>
</evidence>